<dbReference type="InterPro" id="IPR036259">
    <property type="entry name" value="MFS_trans_sf"/>
</dbReference>
<name>A0A1J7C9Y9_9ACTN</name>
<dbReference type="PROSITE" id="PS50850">
    <property type="entry name" value="MFS"/>
    <property type="match status" value="1"/>
</dbReference>
<feature type="transmembrane region" description="Helical" evidence="8">
    <location>
        <begin position="88"/>
        <end position="107"/>
    </location>
</feature>
<proteinExistence type="predicted"/>
<feature type="transmembrane region" description="Helical" evidence="8">
    <location>
        <begin position="179"/>
        <end position="197"/>
    </location>
</feature>
<dbReference type="PANTHER" id="PTHR42718">
    <property type="entry name" value="MAJOR FACILITATOR SUPERFAMILY MULTIDRUG TRANSPORTER MFSC"/>
    <property type="match status" value="1"/>
</dbReference>
<evidence type="ECO:0000256" key="6">
    <source>
        <dbReference type="ARBA" id="ARBA00023136"/>
    </source>
</evidence>
<keyword evidence="3" id="KW-1003">Cell membrane</keyword>
<evidence type="ECO:0000256" key="7">
    <source>
        <dbReference type="ARBA" id="ARBA00023251"/>
    </source>
</evidence>
<evidence type="ECO:0000256" key="5">
    <source>
        <dbReference type="ARBA" id="ARBA00022989"/>
    </source>
</evidence>
<dbReference type="Gene3D" id="1.20.1720.10">
    <property type="entry name" value="Multidrug resistance protein D"/>
    <property type="match status" value="1"/>
</dbReference>
<feature type="transmembrane region" description="Helical" evidence="8">
    <location>
        <begin position="58"/>
        <end position="76"/>
    </location>
</feature>
<evidence type="ECO:0000256" key="2">
    <source>
        <dbReference type="ARBA" id="ARBA00022448"/>
    </source>
</evidence>
<keyword evidence="5 8" id="KW-1133">Transmembrane helix</keyword>
<accession>A0A1J7C9Y9</accession>
<keyword evidence="6 8" id="KW-0472">Membrane</keyword>
<comment type="subcellular location">
    <subcellularLocation>
        <location evidence="1">Cell membrane</location>
        <topology evidence="1">Multi-pass membrane protein</topology>
    </subcellularLocation>
</comment>
<dbReference type="GO" id="GO:0005886">
    <property type="term" value="C:plasma membrane"/>
    <property type="evidence" value="ECO:0007669"/>
    <property type="project" value="UniProtKB-SubCell"/>
</dbReference>
<reference evidence="10 11" key="1">
    <citation type="submission" date="2016-10" db="EMBL/GenBank/DDBJ databases">
        <title>Genome sequence of Streptomyces gilvigriseus MUSC 26.</title>
        <authorList>
            <person name="Lee L.-H."/>
            <person name="Ser H.-L."/>
        </authorList>
    </citation>
    <scope>NUCLEOTIDE SEQUENCE [LARGE SCALE GENOMIC DNA]</scope>
    <source>
        <strain evidence="10 11">MUSC 26</strain>
    </source>
</reference>
<evidence type="ECO:0000256" key="8">
    <source>
        <dbReference type="SAM" id="Phobius"/>
    </source>
</evidence>
<protein>
    <submittedName>
        <fullName evidence="10">MFS transporter</fullName>
    </submittedName>
</protein>
<dbReference type="AlphaFoldDB" id="A0A1J7C9Y9"/>
<dbReference type="Gene3D" id="1.20.1250.20">
    <property type="entry name" value="MFS general substrate transporter like domains"/>
    <property type="match status" value="1"/>
</dbReference>
<evidence type="ECO:0000313" key="10">
    <source>
        <dbReference type="EMBL" id="OIV38344.1"/>
    </source>
</evidence>
<dbReference type="Pfam" id="PF07690">
    <property type="entry name" value="MFS_1"/>
    <property type="match status" value="1"/>
</dbReference>
<dbReference type="NCBIfam" id="TIGR00711">
    <property type="entry name" value="efflux_EmrB"/>
    <property type="match status" value="1"/>
</dbReference>
<feature type="transmembrane region" description="Helical" evidence="8">
    <location>
        <begin position="113"/>
        <end position="136"/>
    </location>
</feature>
<keyword evidence="2" id="KW-0813">Transport</keyword>
<dbReference type="Proteomes" id="UP000243342">
    <property type="component" value="Unassembled WGS sequence"/>
</dbReference>
<organism evidence="10 11">
    <name type="scientific">Mangrovactinospora gilvigrisea</name>
    <dbReference type="NCBI Taxonomy" id="1428644"/>
    <lineage>
        <taxon>Bacteria</taxon>
        <taxon>Bacillati</taxon>
        <taxon>Actinomycetota</taxon>
        <taxon>Actinomycetes</taxon>
        <taxon>Kitasatosporales</taxon>
        <taxon>Streptomycetaceae</taxon>
        <taxon>Mangrovactinospora</taxon>
    </lineage>
</organism>
<dbReference type="InterPro" id="IPR004638">
    <property type="entry name" value="EmrB-like"/>
</dbReference>
<feature type="transmembrane region" description="Helical" evidence="8">
    <location>
        <begin position="234"/>
        <end position="259"/>
    </location>
</feature>
<feature type="transmembrane region" description="Helical" evidence="8">
    <location>
        <begin position="343"/>
        <end position="362"/>
    </location>
</feature>
<feature type="transmembrane region" description="Helical" evidence="8">
    <location>
        <begin position="439"/>
        <end position="458"/>
    </location>
</feature>
<dbReference type="GO" id="GO:0022857">
    <property type="term" value="F:transmembrane transporter activity"/>
    <property type="evidence" value="ECO:0007669"/>
    <property type="project" value="InterPro"/>
</dbReference>
<feature type="transmembrane region" description="Helical" evidence="8">
    <location>
        <begin position="309"/>
        <end position="331"/>
    </location>
</feature>
<keyword evidence="7" id="KW-0046">Antibiotic resistance</keyword>
<dbReference type="SUPFAM" id="SSF103473">
    <property type="entry name" value="MFS general substrate transporter"/>
    <property type="match status" value="2"/>
</dbReference>
<dbReference type="EMBL" id="MLCF01000025">
    <property type="protein sequence ID" value="OIV38344.1"/>
    <property type="molecule type" value="Genomic_DNA"/>
</dbReference>
<sequence>MSGTRPAPPAPGPARAPLSVLPLVALCLGQFMVILDVTVVTVAEPALRSGLGAGPAGLQWVVDGYTTVFAGLLLLGGGLGDRFGHRRLWLGGLGVFAAASAACALAPATGALIAARFAQGVGAALLIPASLALLSASYPDRAARARAVGIWGGVACTAAAAGPVVGGVLVEALGWRSVFWLNVPVAAAAVAVTLRHIGPVARRAATTRFDLPGLALGVATLLGLAFGLNEAGTVGWASAPVLGGFAVAVAAAAGFVAVARRRGADAVLPLGLFRRVPFSASALIGVVLNLGFYGLLYLLTLYFQQVRGYSATTAGLALLPCMAMGIASSPLSGRIAARTGPYLPMRLGLAFGTVGFACWLVAGPHTPYWALLPALVCCGIGTPLCMPAATSALMEAAPRDAAGVASAVFNVSRQTGSTVGVALFGTLAAAHLVDGLHAAALVAASLYAAATVTACLMGRRG</sequence>
<evidence type="ECO:0000256" key="3">
    <source>
        <dbReference type="ARBA" id="ARBA00022475"/>
    </source>
</evidence>
<evidence type="ECO:0000256" key="4">
    <source>
        <dbReference type="ARBA" id="ARBA00022692"/>
    </source>
</evidence>
<dbReference type="InterPro" id="IPR020846">
    <property type="entry name" value="MFS_dom"/>
</dbReference>
<gene>
    <name evidence="10" type="ORF">BIV57_06300</name>
</gene>
<evidence type="ECO:0000256" key="1">
    <source>
        <dbReference type="ARBA" id="ARBA00004651"/>
    </source>
</evidence>
<dbReference type="PANTHER" id="PTHR42718:SF40">
    <property type="entry name" value="METHYLENOMYCIN A RESISTANCE PROTEIN"/>
    <property type="match status" value="1"/>
</dbReference>
<evidence type="ECO:0000259" key="9">
    <source>
        <dbReference type="PROSITE" id="PS50850"/>
    </source>
</evidence>
<feature type="transmembrane region" description="Helical" evidence="8">
    <location>
        <begin position="148"/>
        <end position="173"/>
    </location>
</feature>
<comment type="caution">
    <text evidence="10">The sequence shown here is derived from an EMBL/GenBank/DDBJ whole genome shotgun (WGS) entry which is preliminary data.</text>
</comment>
<keyword evidence="4 8" id="KW-0812">Transmembrane</keyword>
<feature type="transmembrane region" description="Helical" evidence="8">
    <location>
        <begin position="20"/>
        <end position="43"/>
    </location>
</feature>
<feature type="domain" description="Major facilitator superfamily (MFS) profile" evidence="9">
    <location>
        <begin position="22"/>
        <end position="461"/>
    </location>
</feature>
<evidence type="ECO:0000313" key="11">
    <source>
        <dbReference type="Proteomes" id="UP000243342"/>
    </source>
</evidence>
<dbReference type="GO" id="GO:0046677">
    <property type="term" value="P:response to antibiotic"/>
    <property type="evidence" value="ECO:0007669"/>
    <property type="project" value="UniProtKB-KW"/>
</dbReference>
<dbReference type="CDD" id="cd17321">
    <property type="entry name" value="MFS_MMR_MDR_like"/>
    <property type="match status" value="1"/>
</dbReference>
<dbReference type="InterPro" id="IPR011701">
    <property type="entry name" value="MFS"/>
</dbReference>
<feature type="transmembrane region" description="Helical" evidence="8">
    <location>
        <begin position="280"/>
        <end position="303"/>
    </location>
</feature>
<keyword evidence="11" id="KW-1185">Reference proteome</keyword>
<feature type="transmembrane region" description="Helical" evidence="8">
    <location>
        <begin position="209"/>
        <end position="228"/>
    </location>
</feature>